<keyword evidence="2" id="KW-0812">Transmembrane</keyword>
<keyword evidence="2" id="KW-1133">Transmembrane helix</keyword>
<feature type="transmembrane region" description="Helical" evidence="2">
    <location>
        <begin position="65"/>
        <end position="93"/>
    </location>
</feature>
<gene>
    <name evidence="3" type="ORF">NJT12_03410</name>
</gene>
<sequence length="261" mass="29825">MMTIADLIKSVIDSSKERIKTPIVGAFICSFIVYNWRPILILMFSNASIEDKIIVINNEYCNKSAFWSPVIIALIYTVFIPFIMIVIDAILVYAKKQRIANIYVDKRNTLQEKIDMASKVLELKNAESGNKEKQELLDQIESLQISNQEMTITNQNTVVQLNQKLKEANEMNKAYQDLNKIDGSLTSRLERLESGILSEEEKRILLSFQIDEKDRIIIRSKDYPNSLINDLIAVGVLDQNSNSLKITSKGLKYLKNLQSSI</sequence>
<keyword evidence="4" id="KW-1185">Reference proteome</keyword>
<comment type="caution">
    <text evidence="3">The sequence shown here is derived from an EMBL/GenBank/DDBJ whole genome shotgun (WGS) entry which is preliminary data.</text>
</comment>
<dbReference type="EMBL" id="JAMZNK010000004">
    <property type="protein sequence ID" value="MDA6068659.1"/>
    <property type="molecule type" value="Genomic_DNA"/>
</dbReference>
<proteinExistence type="predicted"/>
<reference evidence="3 4" key="1">
    <citation type="journal article" date="2023" name="Chemosphere">
        <title>Whole genome analysis of Flavobacterium aziz-sancarii sp. nov., isolated from Ardley Island (Antarctica), revealed a rich resistome and bioremediation potential.</title>
        <authorList>
            <person name="Otur C."/>
            <person name="Okay S."/>
            <person name="Kurt-Kizildogan A."/>
        </authorList>
    </citation>
    <scope>NUCLEOTIDE SEQUENCE [LARGE SCALE GENOMIC DNA]</scope>
    <source>
        <strain evidence="3 4">AC</strain>
    </source>
</reference>
<keyword evidence="2" id="KW-0472">Membrane</keyword>
<evidence type="ECO:0000313" key="4">
    <source>
        <dbReference type="Proteomes" id="UP001212170"/>
    </source>
</evidence>
<evidence type="ECO:0000313" key="3">
    <source>
        <dbReference type="EMBL" id="MDA6068659.1"/>
    </source>
</evidence>
<protein>
    <submittedName>
        <fullName evidence="3">Uncharacterized protein</fullName>
    </submittedName>
</protein>
<name>A0ABT4W7Z4_9FLAO</name>
<evidence type="ECO:0000256" key="1">
    <source>
        <dbReference type="SAM" id="Coils"/>
    </source>
</evidence>
<keyword evidence="1" id="KW-0175">Coiled coil</keyword>
<organism evidence="3 4">
    <name type="scientific">Flavobacterium azizsancarii</name>
    <dbReference type="NCBI Taxonomy" id="2961580"/>
    <lineage>
        <taxon>Bacteria</taxon>
        <taxon>Pseudomonadati</taxon>
        <taxon>Bacteroidota</taxon>
        <taxon>Flavobacteriia</taxon>
        <taxon>Flavobacteriales</taxon>
        <taxon>Flavobacteriaceae</taxon>
        <taxon>Flavobacterium</taxon>
    </lineage>
</organism>
<dbReference type="Proteomes" id="UP001212170">
    <property type="component" value="Unassembled WGS sequence"/>
</dbReference>
<feature type="coiled-coil region" evidence="1">
    <location>
        <begin position="123"/>
        <end position="181"/>
    </location>
</feature>
<dbReference type="RefSeq" id="WP_271334527.1">
    <property type="nucleotide sequence ID" value="NZ_JAMZNK010000004.1"/>
</dbReference>
<feature type="transmembrane region" description="Helical" evidence="2">
    <location>
        <begin position="21"/>
        <end position="45"/>
    </location>
</feature>
<accession>A0ABT4W7Z4</accession>
<evidence type="ECO:0000256" key="2">
    <source>
        <dbReference type="SAM" id="Phobius"/>
    </source>
</evidence>